<keyword evidence="1" id="KW-0472">Membrane</keyword>
<keyword evidence="1" id="KW-1133">Transmembrane helix</keyword>
<protein>
    <submittedName>
        <fullName evidence="2">Pentapeptide repeat-containing protein</fullName>
    </submittedName>
</protein>
<dbReference type="Proteomes" id="UP000308760">
    <property type="component" value="Unassembled WGS sequence"/>
</dbReference>
<evidence type="ECO:0000313" key="3">
    <source>
        <dbReference type="Proteomes" id="UP000308760"/>
    </source>
</evidence>
<comment type="caution">
    <text evidence="2">The sequence shown here is derived from an EMBL/GenBank/DDBJ whole genome shotgun (WGS) entry which is preliminary data.</text>
</comment>
<evidence type="ECO:0000313" key="2">
    <source>
        <dbReference type="EMBL" id="THV37758.1"/>
    </source>
</evidence>
<feature type="transmembrane region" description="Helical" evidence="1">
    <location>
        <begin position="30"/>
        <end position="51"/>
    </location>
</feature>
<keyword evidence="3" id="KW-1185">Reference proteome</keyword>
<keyword evidence="1" id="KW-0812">Transmembrane</keyword>
<dbReference type="EMBL" id="STGY01000068">
    <property type="protein sequence ID" value="THV37758.1"/>
    <property type="molecule type" value="Genomic_DNA"/>
</dbReference>
<reference evidence="2 3" key="2">
    <citation type="submission" date="2019-05" db="EMBL/GenBank/DDBJ databases">
        <title>Glycomyces buryatensis sp. nov.</title>
        <authorList>
            <person name="Nikitina E."/>
        </authorList>
    </citation>
    <scope>NUCLEOTIDE SEQUENCE [LARGE SCALE GENOMIC DNA]</scope>
    <source>
        <strain evidence="2 3">18</strain>
    </source>
</reference>
<dbReference type="AlphaFoldDB" id="A0A4S8Q153"/>
<proteinExistence type="predicted"/>
<sequence length="364" mass="39339">MVLLGLWTLFTSELTTPLAATPTDALVLEIIRLIFYAIAGIGGVVALTIAYRKQRLGEAAEAREESKLFAEQFAAAADQLSSEQAANRLGGVYAMASLADDWDHGRQKCVNVLCAYLRMPYDPPHLPENATAEQALDYKHARQERQVRHAIFDAIGERLRTEPVEGRTWHHCNFDFSGATIDGGDLHKAVFAGPVSFRKAQFPEGLLFARGAKFLDGILFGGVVINGGAISLFEAEFSDLAQFADMEVTAGSLNFSGAIFRGFTTFRYTRFAGGEVGFGMQFDIDGSRFEGEVHFEEAAFTGTDVSFRGSTIVGGTLDFTSVDDWSHPPQFDDLQGRTPPGILLPAAVDAAALPSQPGGGDEQA</sequence>
<dbReference type="Gene3D" id="2.160.20.80">
    <property type="entry name" value="E3 ubiquitin-protein ligase SopA"/>
    <property type="match status" value="1"/>
</dbReference>
<reference evidence="3" key="1">
    <citation type="submission" date="2019-04" db="EMBL/GenBank/DDBJ databases">
        <title>Nocardioides xinjiangensis sp. nov.</title>
        <authorList>
            <person name="Liu S."/>
        </authorList>
    </citation>
    <scope>NUCLEOTIDE SEQUENCE [LARGE SCALE GENOMIC DNA]</scope>
    <source>
        <strain evidence="3">18</strain>
    </source>
</reference>
<accession>A0A4S8Q153</accession>
<dbReference type="OrthoDB" id="8440251at2"/>
<name>A0A4S8Q153_9ACTN</name>
<evidence type="ECO:0000256" key="1">
    <source>
        <dbReference type="SAM" id="Phobius"/>
    </source>
</evidence>
<organism evidence="2 3">
    <name type="scientific">Glycomyces buryatensis</name>
    <dbReference type="NCBI Taxonomy" id="2570927"/>
    <lineage>
        <taxon>Bacteria</taxon>
        <taxon>Bacillati</taxon>
        <taxon>Actinomycetota</taxon>
        <taxon>Actinomycetes</taxon>
        <taxon>Glycomycetales</taxon>
        <taxon>Glycomycetaceae</taxon>
        <taxon>Glycomyces</taxon>
    </lineage>
</organism>
<gene>
    <name evidence="2" type="ORF">FAB82_20160</name>
</gene>
<dbReference type="RefSeq" id="WP_136536350.1">
    <property type="nucleotide sequence ID" value="NZ_STGY01000068.1"/>
</dbReference>